<proteinExistence type="inferred from homology"/>
<sequence length="285" mass="30793">MLELLKDYSFLTVAFGSFVLAVASSLVGTLTVLTKQSLIGDMLGHAAYPGIVFAFMVFQTKAPLILMFGAMVSGYVSYYLVYWLAKHRRQSLTNSLALVSSSFFGLGMVLKQFVQGNAYFANSAQAGLQTYLFGQAAFIKRMDVYLILGVSLLCLLVYGVYYQRLCLYLFDPVFAQLSGISSKRLEHLTRLMMIALIAVGLKVVGAVLMSAFLIAPASIGLLWGRTYPRALWISASLAGVSALVGSLASSLIPGLSTGPSIIVSMALLALFKWLLEFLKGGRGNA</sequence>
<dbReference type="InterPro" id="IPR037294">
    <property type="entry name" value="ABC_BtuC-like"/>
</dbReference>
<evidence type="ECO:0000256" key="6">
    <source>
        <dbReference type="ARBA" id="ARBA00022989"/>
    </source>
</evidence>
<gene>
    <name evidence="10" type="ORF">HF992_08140</name>
</gene>
<evidence type="ECO:0000256" key="9">
    <source>
        <dbReference type="SAM" id="Phobius"/>
    </source>
</evidence>
<feature type="transmembrane region" description="Helical" evidence="9">
    <location>
        <begin position="258"/>
        <end position="275"/>
    </location>
</feature>
<dbReference type="PANTHER" id="PTHR30477">
    <property type="entry name" value="ABC-TRANSPORTER METAL-BINDING PROTEIN"/>
    <property type="match status" value="1"/>
</dbReference>
<dbReference type="Pfam" id="PF00950">
    <property type="entry name" value="ABC-3"/>
    <property type="match status" value="1"/>
</dbReference>
<evidence type="ECO:0000256" key="3">
    <source>
        <dbReference type="ARBA" id="ARBA00022448"/>
    </source>
</evidence>
<reference evidence="10 11" key="1">
    <citation type="submission" date="2020-04" db="EMBL/GenBank/DDBJ databases">
        <title>MicrobeNet Type strains.</title>
        <authorList>
            <person name="Nicholson A.C."/>
        </authorList>
    </citation>
    <scope>NUCLEOTIDE SEQUENCE [LARGE SCALE GENOMIC DNA]</scope>
    <source>
        <strain evidence="10 11">CCUG 69612</strain>
    </source>
</reference>
<dbReference type="Gene3D" id="1.10.3470.10">
    <property type="entry name" value="ABC transporter involved in vitamin B12 uptake, BtuC"/>
    <property type="match status" value="1"/>
</dbReference>
<evidence type="ECO:0000256" key="7">
    <source>
        <dbReference type="ARBA" id="ARBA00023136"/>
    </source>
</evidence>
<evidence type="ECO:0000256" key="4">
    <source>
        <dbReference type="ARBA" id="ARBA00022475"/>
    </source>
</evidence>
<dbReference type="Proteomes" id="UP000522720">
    <property type="component" value="Unassembled WGS sequence"/>
</dbReference>
<comment type="caution">
    <text evidence="10">The sequence shown here is derived from an EMBL/GenBank/DDBJ whole genome shotgun (WGS) entry which is preliminary data.</text>
</comment>
<dbReference type="GO" id="GO:0043190">
    <property type="term" value="C:ATP-binding cassette (ABC) transporter complex"/>
    <property type="evidence" value="ECO:0007669"/>
    <property type="project" value="InterPro"/>
</dbReference>
<keyword evidence="3 8" id="KW-0813">Transport</keyword>
<comment type="subcellular location">
    <subcellularLocation>
        <location evidence="1 8">Cell membrane</location>
        <topology evidence="1 8">Multi-pass membrane protein</topology>
    </subcellularLocation>
</comment>
<evidence type="ECO:0000313" key="11">
    <source>
        <dbReference type="Proteomes" id="UP000522720"/>
    </source>
</evidence>
<feature type="transmembrane region" description="Helical" evidence="9">
    <location>
        <begin position="12"/>
        <end position="33"/>
    </location>
</feature>
<name>A0A7X6MZS0_9STRE</name>
<keyword evidence="5 8" id="KW-0812">Transmembrane</keyword>
<dbReference type="AlphaFoldDB" id="A0A7X6MZS0"/>
<keyword evidence="11" id="KW-1185">Reference proteome</keyword>
<dbReference type="CDD" id="cd06550">
    <property type="entry name" value="TM_ABC_iron-siderophores_like"/>
    <property type="match status" value="1"/>
</dbReference>
<keyword evidence="7 9" id="KW-0472">Membrane</keyword>
<feature type="transmembrane region" description="Helical" evidence="9">
    <location>
        <begin position="64"/>
        <end position="85"/>
    </location>
</feature>
<feature type="transmembrane region" description="Helical" evidence="9">
    <location>
        <begin position="230"/>
        <end position="252"/>
    </location>
</feature>
<dbReference type="RefSeq" id="WP_168549545.1">
    <property type="nucleotide sequence ID" value="NZ_JAAXPR010000015.1"/>
</dbReference>
<comment type="similarity">
    <text evidence="2 8">Belongs to the ABC-3 integral membrane protein family.</text>
</comment>
<feature type="transmembrane region" description="Helical" evidence="9">
    <location>
        <begin position="145"/>
        <end position="170"/>
    </location>
</feature>
<dbReference type="EMBL" id="JAAXPR010000015">
    <property type="protein sequence ID" value="NKZ20798.1"/>
    <property type="molecule type" value="Genomic_DNA"/>
</dbReference>
<dbReference type="InterPro" id="IPR001626">
    <property type="entry name" value="ABC_TroCD"/>
</dbReference>
<evidence type="ECO:0000313" key="10">
    <source>
        <dbReference type="EMBL" id="NKZ20798.1"/>
    </source>
</evidence>
<evidence type="ECO:0000256" key="2">
    <source>
        <dbReference type="ARBA" id="ARBA00008034"/>
    </source>
</evidence>
<dbReference type="GO" id="GO:0010043">
    <property type="term" value="P:response to zinc ion"/>
    <property type="evidence" value="ECO:0007669"/>
    <property type="project" value="TreeGrafter"/>
</dbReference>
<keyword evidence="6 9" id="KW-1133">Transmembrane helix</keyword>
<protein>
    <submittedName>
        <fullName evidence="10">Metal ABC transporter permease</fullName>
    </submittedName>
</protein>
<accession>A0A7X6MZS0</accession>
<keyword evidence="4" id="KW-1003">Cell membrane</keyword>
<dbReference type="PANTHER" id="PTHR30477:SF3">
    <property type="entry name" value="METAL TRANSPORT SYSTEM MEMBRANE PROTEIN CT_069-RELATED"/>
    <property type="match status" value="1"/>
</dbReference>
<dbReference type="SUPFAM" id="SSF81345">
    <property type="entry name" value="ABC transporter involved in vitamin B12 uptake, BtuC"/>
    <property type="match status" value="1"/>
</dbReference>
<evidence type="ECO:0000256" key="8">
    <source>
        <dbReference type="RuleBase" id="RU003943"/>
    </source>
</evidence>
<organism evidence="10 11">
    <name type="scientific">Streptococcus ovuberis</name>
    <dbReference type="NCBI Taxonomy" id="1936207"/>
    <lineage>
        <taxon>Bacteria</taxon>
        <taxon>Bacillati</taxon>
        <taxon>Bacillota</taxon>
        <taxon>Bacilli</taxon>
        <taxon>Lactobacillales</taxon>
        <taxon>Streptococcaceae</taxon>
        <taxon>Streptococcus</taxon>
    </lineage>
</organism>
<feature type="transmembrane region" description="Helical" evidence="9">
    <location>
        <begin position="38"/>
        <end position="58"/>
    </location>
</feature>
<feature type="transmembrane region" description="Helical" evidence="9">
    <location>
        <begin position="190"/>
        <end position="223"/>
    </location>
</feature>
<evidence type="ECO:0000256" key="1">
    <source>
        <dbReference type="ARBA" id="ARBA00004651"/>
    </source>
</evidence>
<dbReference type="GO" id="GO:0055085">
    <property type="term" value="P:transmembrane transport"/>
    <property type="evidence" value="ECO:0007669"/>
    <property type="project" value="InterPro"/>
</dbReference>
<evidence type="ECO:0000256" key="5">
    <source>
        <dbReference type="ARBA" id="ARBA00022692"/>
    </source>
</evidence>